<gene>
    <name evidence="2" type="ORF">CDEB00056_LOCUS11732</name>
</gene>
<dbReference type="AlphaFoldDB" id="A0A7S3Q5Z5"/>
<protein>
    <recommendedName>
        <fullName evidence="1">DUF4116 domain-containing protein</fullName>
    </recommendedName>
</protein>
<dbReference type="InterPro" id="IPR025197">
    <property type="entry name" value="DUF4116"/>
</dbReference>
<reference evidence="2" key="1">
    <citation type="submission" date="2021-01" db="EMBL/GenBank/DDBJ databases">
        <authorList>
            <person name="Corre E."/>
            <person name="Pelletier E."/>
            <person name="Niang G."/>
            <person name="Scheremetjew M."/>
            <person name="Finn R."/>
            <person name="Kale V."/>
            <person name="Holt S."/>
            <person name="Cochrane G."/>
            <person name="Meng A."/>
            <person name="Brown T."/>
            <person name="Cohen L."/>
        </authorList>
    </citation>
    <scope>NUCLEOTIDE SEQUENCE</scope>
    <source>
        <strain evidence="2">MM31A-1</strain>
    </source>
</reference>
<evidence type="ECO:0000313" key="2">
    <source>
        <dbReference type="EMBL" id="CAE0466880.1"/>
    </source>
</evidence>
<dbReference type="EMBL" id="HBIO01015201">
    <property type="protein sequence ID" value="CAE0466880.1"/>
    <property type="molecule type" value="Transcribed_RNA"/>
</dbReference>
<accession>A0A7S3Q5Z5</accession>
<evidence type="ECO:0000259" key="1">
    <source>
        <dbReference type="Pfam" id="PF13475"/>
    </source>
</evidence>
<organism evidence="2">
    <name type="scientific">Chaetoceros debilis</name>
    <dbReference type="NCBI Taxonomy" id="122233"/>
    <lineage>
        <taxon>Eukaryota</taxon>
        <taxon>Sar</taxon>
        <taxon>Stramenopiles</taxon>
        <taxon>Ochrophyta</taxon>
        <taxon>Bacillariophyta</taxon>
        <taxon>Coscinodiscophyceae</taxon>
        <taxon>Chaetocerotophycidae</taxon>
        <taxon>Chaetocerotales</taxon>
        <taxon>Chaetocerotaceae</taxon>
        <taxon>Chaetoceros</taxon>
    </lineage>
</organism>
<sequence length="139" mass="15324">MDQSHWSDEKKEIIRKLSIGEKILYDLPKKLKADKDVVMAAVTQDGYALQCAAEELKGDREVVLAAVTHNGQNGRALKYAAEELKGDREFMLAAVTQDVRALEYAAEELKGDKEVVLTAGVCAGSNESEWLGSSVRLER</sequence>
<feature type="domain" description="DUF4116" evidence="1">
    <location>
        <begin position="21"/>
        <end position="57"/>
    </location>
</feature>
<proteinExistence type="predicted"/>
<name>A0A7S3Q5Z5_9STRA</name>
<feature type="domain" description="DUF4116" evidence="1">
    <location>
        <begin position="59"/>
        <end position="110"/>
    </location>
</feature>
<dbReference type="Pfam" id="PF13475">
    <property type="entry name" value="DUF4116"/>
    <property type="match status" value="2"/>
</dbReference>